<keyword evidence="3" id="KW-0812">Transmembrane</keyword>
<keyword evidence="3" id="KW-1133">Transmembrane helix</keyword>
<dbReference type="InterPro" id="IPR019734">
    <property type="entry name" value="TPR_rpt"/>
</dbReference>
<evidence type="ECO:0000256" key="2">
    <source>
        <dbReference type="SAM" id="MobiDB-lite"/>
    </source>
</evidence>
<feature type="transmembrane region" description="Helical" evidence="3">
    <location>
        <begin position="247"/>
        <end position="265"/>
    </location>
</feature>
<sequence length="354" mass="37705">MAVAFARRGLAFEALNDRQRAISDLGEAIDRDPMTTNYRYHRARILIDLGDLASTKAAVEDMTNATSIAPLDESYKSLDGKARWQLSKLEEDAKLTQAATPQNETPAWVYQPIGSFASVVDYIHTVPDSTKIAAALAAGLGLIVILLLTRQSPSTAAAVPAVGTTVRPNDEAVVRAVQDLPARSGISIEMSNQRSPPDKTRTTDAAMSKFSTSGAPTEQTAKAPSGDSATARSVASTLKVIANGPTYVILYVLFMIPTYLLPYLGSNSGALNAIGQAVGAGFNPAFWLHLGCLIVLCILAWARGIYVAKSWLIVFPILALVFDLVTGLNFVPFVPTTMHLCAIIIGVSSQRVAA</sequence>
<dbReference type="EMBL" id="JAFCJH010000017">
    <property type="protein sequence ID" value="MBR0797292.1"/>
    <property type="molecule type" value="Genomic_DNA"/>
</dbReference>
<organism evidence="4 5">
    <name type="scientific">Bradyrhizobium jicamae</name>
    <dbReference type="NCBI Taxonomy" id="280332"/>
    <lineage>
        <taxon>Bacteria</taxon>
        <taxon>Pseudomonadati</taxon>
        <taxon>Pseudomonadota</taxon>
        <taxon>Alphaproteobacteria</taxon>
        <taxon>Hyphomicrobiales</taxon>
        <taxon>Nitrobacteraceae</taxon>
        <taxon>Bradyrhizobium</taxon>
    </lineage>
</organism>
<dbReference type="SUPFAM" id="SSF48452">
    <property type="entry name" value="TPR-like"/>
    <property type="match status" value="1"/>
</dbReference>
<comment type="caution">
    <text evidence="4">The sequence shown here is derived from an EMBL/GenBank/DDBJ whole genome shotgun (WGS) entry which is preliminary data.</text>
</comment>
<dbReference type="PROSITE" id="PS50005">
    <property type="entry name" value="TPR"/>
    <property type="match status" value="1"/>
</dbReference>
<feature type="compositionally biased region" description="Polar residues" evidence="2">
    <location>
        <begin position="203"/>
        <end position="228"/>
    </location>
</feature>
<feature type="region of interest" description="Disordered" evidence="2">
    <location>
        <begin position="189"/>
        <end position="228"/>
    </location>
</feature>
<evidence type="ECO:0000256" key="3">
    <source>
        <dbReference type="SAM" id="Phobius"/>
    </source>
</evidence>
<name>A0ABS5FKJ8_9BRAD</name>
<gene>
    <name evidence="4" type="ORF">JQ615_18040</name>
</gene>
<feature type="transmembrane region" description="Helical" evidence="3">
    <location>
        <begin position="132"/>
        <end position="149"/>
    </location>
</feature>
<dbReference type="InterPro" id="IPR011990">
    <property type="entry name" value="TPR-like_helical_dom_sf"/>
</dbReference>
<dbReference type="Gene3D" id="1.25.40.10">
    <property type="entry name" value="Tetratricopeptide repeat domain"/>
    <property type="match status" value="1"/>
</dbReference>
<protein>
    <recommendedName>
        <fullName evidence="6">Tetratricopeptide repeat protein</fullName>
    </recommendedName>
</protein>
<evidence type="ECO:0000313" key="5">
    <source>
        <dbReference type="Proteomes" id="UP001315278"/>
    </source>
</evidence>
<keyword evidence="3" id="KW-0472">Membrane</keyword>
<accession>A0ABS5FKJ8</accession>
<feature type="transmembrane region" description="Helical" evidence="3">
    <location>
        <begin position="311"/>
        <end position="331"/>
    </location>
</feature>
<reference evidence="5" key="1">
    <citation type="journal article" date="2021" name="ISME J.">
        <title>Evolutionary origin and ecological implication of a unique nif island in free-living Bradyrhizobium lineages.</title>
        <authorList>
            <person name="Tao J."/>
        </authorList>
    </citation>
    <scope>NUCLEOTIDE SEQUENCE [LARGE SCALE GENOMIC DNA]</scope>
    <source>
        <strain evidence="5">SZCCT0434</strain>
    </source>
</reference>
<dbReference type="Proteomes" id="UP001315278">
    <property type="component" value="Unassembled WGS sequence"/>
</dbReference>
<dbReference type="RefSeq" id="WP_212493229.1">
    <property type="nucleotide sequence ID" value="NZ_JAFCJH010000017.1"/>
</dbReference>
<evidence type="ECO:0008006" key="6">
    <source>
        <dbReference type="Google" id="ProtNLM"/>
    </source>
</evidence>
<feature type="repeat" description="TPR" evidence="1">
    <location>
        <begin position="2"/>
        <end position="35"/>
    </location>
</feature>
<proteinExistence type="predicted"/>
<keyword evidence="1" id="KW-0802">TPR repeat</keyword>
<keyword evidence="5" id="KW-1185">Reference proteome</keyword>
<feature type="transmembrane region" description="Helical" evidence="3">
    <location>
        <begin position="285"/>
        <end position="302"/>
    </location>
</feature>
<evidence type="ECO:0000313" key="4">
    <source>
        <dbReference type="EMBL" id="MBR0797292.1"/>
    </source>
</evidence>
<evidence type="ECO:0000256" key="1">
    <source>
        <dbReference type="PROSITE-ProRule" id="PRU00339"/>
    </source>
</evidence>